<dbReference type="InterPro" id="IPR011008">
    <property type="entry name" value="Dimeric_a/b-barrel"/>
</dbReference>
<dbReference type="EMBL" id="CAFBMM010000001">
    <property type="protein sequence ID" value="CAB4894322.1"/>
    <property type="molecule type" value="Genomic_DNA"/>
</dbReference>
<reference evidence="5" key="1">
    <citation type="submission" date="2020-05" db="EMBL/GenBank/DDBJ databases">
        <authorList>
            <person name="Chiriac C."/>
            <person name="Salcher M."/>
            <person name="Ghai R."/>
            <person name="Kavagutti S V."/>
        </authorList>
    </citation>
    <scope>NUCLEOTIDE SEQUENCE</scope>
</reference>
<dbReference type="AlphaFoldDB" id="A0A6J7PZY4"/>
<dbReference type="Gene3D" id="3.30.70.100">
    <property type="match status" value="1"/>
</dbReference>
<sequence>MKIIAVVRNGPLPMGPPDIPGLTKYSVHYPLGDTSEKSESIANLSGVAMAWLDDHEKVNPASWFPSATVVGYSVKESVKIDYQRTWPDTVPSPGVRRISFLNAAAGLTRAEMATHWNEVHWPIARKHHQTLWRYVQNVVINPLTKDAPDVDAIAELHFRNESDLNERFYDSEKSRTIVANDVNNFLDRESGWRILAQETWVRS</sequence>
<dbReference type="EMBL" id="CAFBPQ010000001">
    <property type="protein sequence ID" value="CAB5011130.1"/>
    <property type="molecule type" value="Genomic_DNA"/>
</dbReference>
<evidence type="ECO:0000313" key="5">
    <source>
        <dbReference type="EMBL" id="CAB5011130.1"/>
    </source>
</evidence>
<dbReference type="InterPro" id="IPR009799">
    <property type="entry name" value="EthD_dom"/>
</dbReference>
<evidence type="ECO:0000259" key="1">
    <source>
        <dbReference type="Pfam" id="PF07110"/>
    </source>
</evidence>
<proteinExistence type="predicted"/>
<organism evidence="5">
    <name type="scientific">freshwater metagenome</name>
    <dbReference type="NCBI Taxonomy" id="449393"/>
    <lineage>
        <taxon>unclassified sequences</taxon>
        <taxon>metagenomes</taxon>
        <taxon>ecological metagenomes</taxon>
    </lineage>
</organism>
<protein>
    <submittedName>
        <fullName evidence="5">Unannotated protein</fullName>
    </submittedName>
</protein>
<dbReference type="Pfam" id="PF07110">
    <property type="entry name" value="EthD"/>
    <property type="match status" value="1"/>
</dbReference>
<evidence type="ECO:0000313" key="3">
    <source>
        <dbReference type="EMBL" id="CAB4894322.1"/>
    </source>
</evidence>
<name>A0A6J7PZY4_9ZZZZ</name>
<gene>
    <name evidence="2" type="ORF">UFOPK2683_01631</name>
    <name evidence="3" type="ORF">UFOPK3605_00105</name>
    <name evidence="4" type="ORF">UFOPK3897_00109</name>
    <name evidence="5" type="ORF">UFOPK4121_00050</name>
</gene>
<feature type="domain" description="EthD" evidence="1">
    <location>
        <begin position="106"/>
        <end position="188"/>
    </location>
</feature>
<evidence type="ECO:0000313" key="2">
    <source>
        <dbReference type="EMBL" id="CAB4736833.1"/>
    </source>
</evidence>
<dbReference type="SUPFAM" id="SSF54909">
    <property type="entry name" value="Dimeric alpha+beta barrel"/>
    <property type="match status" value="1"/>
</dbReference>
<accession>A0A6J7PZY4</accession>
<dbReference type="GO" id="GO:0016491">
    <property type="term" value="F:oxidoreductase activity"/>
    <property type="evidence" value="ECO:0007669"/>
    <property type="project" value="InterPro"/>
</dbReference>
<dbReference type="EMBL" id="CAFBOF010000001">
    <property type="protein sequence ID" value="CAB4968484.1"/>
    <property type="molecule type" value="Genomic_DNA"/>
</dbReference>
<evidence type="ECO:0000313" key="4">
    <source>
        <dbReference type="EMBL" id="CAB4968484.1"/>
    </source>
</evidence>
<dbReference type="NCBIfam" id="TIGR02118">
    <property type="entry name" value="EthD family reductase"/>
    <property type="match status" value="1"/>
</dbReference>
<dbReference type="EMBL" id="CAEZYK010000145">
    <property type="protein sequence ID" value="CAB4736833.1"/>
    <property type="molecule type" value="Genomic_DNA"/>
</dbReference>